<feature type="chain" id="PRO_5041420178" evidence="1">
    <location>
        <begin position="20"/>
        <end position="136"/>
    </location>
</feature>
<dbReference type="AlphaFoldDB" id="A0AA40DQK6"/>
<reference evidence="2" key="1">
    <citation type="submission" date="2023-06" db="EMBL/GenBank/DDBJ databases">
        <title>Genome-scale phylogeny and comparative genomics of the fungal order Sordariales.</title>
        <authorList>
            <consortium name="Lawrence Berkeley National Laboratory"/>
            <person name="Hensen N."/>
            <person name="Bonometti L."/>
            <person name="Westerberg I."/>
            <person name="Brannstrom I.O."/>
            <person name="Guillou S."/>
            <person name="Cros-Aarteil S."/>
            <person name="Calhoun S."/>
            <person name="Haridas S."/>
            <person name="Kuo A."/>
            <person name="Mondo S."/>
            <person name="Pangilinan J."/>
            <person name="Riley R."/>
            <person name="Labutti K."/>
            <person name="Andreopoulos B."/>
            <person name="Lipzen A."/>
            <person name="Chen C."/>
            <person name="Yanf M."/>
            <person name="Daum C."/>
            <person name="Ng V."/>
            <person name="Clum A."/>
            <person name="Steindorff A."/>
            <person name="Ohm R."/>
            <person name="Martin F."/>
            <person name="Silar P."/>
            <person name="Natvig D."/>
            <person name="Lalanne C."/>
            <person name="Gautier V."/>
            <person name="Ament-Velasquez S.L."/>
            <person name="Kruys A."/>
            <person name="Hutchinson M.I."/>
            <person name="Powell A.J."/>
            <person name="Barry K."/>
            <person name="Miller A.N."/>
            <person name="Grigoriev I.V."/>
            <person name="Debuchy R."/>
            <person name="Gladieux P."/>
            <person name="Thoren M.H."/>
            <person name="Johannesson H."/>
        </authorList>
    </citation>
    <scope>NUCLEOTIDE SEQUENCE</scope>
    <source>
        <strain evidence="2">SMH4607-1</strain>
    </source>
</reference>
<name>A0AA40DQK6_9PEZI</name>
<proteinExistence type="predicted"/>
<sequence length="136" mass="14088">MHITAFITAVAALAAGSQALPQAAHIEARTPSPTGGPAVPVPPTTNTIAGFRTMSRFGVCENSSDVTQLKHEDATGACVPFVPGIFGVKMELLSSKCEFRVYGTPSCAGKGLQLGASGCYSEPNGLWGYTFACPHE</sequence>
<accession>A0AA40DQK6</accession>
<protein>
    <submittedName>
        <fullName evidence="2">Uncharacterized protein</fullName>
    </submittedName>
</protein>
<feature type="signal peptide" evidence="1">
    <location>
        <begin position="1"/>
        <end position="19"/>
    </location>
</feature>
<gene>
    <name evidence="2" type="ORF">B0H67DRAFT_555796</name>
</gene>
<keyword evidence="1" id="KW-0732">Signal</keyword>
<dbReference type="Proteomes" id="UP001172102">
    <property type="component" value="Unassembled WGS sequence"/>
</dbReference>
<keyword evidence="3" id="KW-1185">Reference proteome</keyword>
<evidence type="ECO:0000313" key="3">
    <source>
        <dbReference type="Proteomes" id="UP001172102"/>
    </source>
</evidence>
<comment type="caution">
    <text evidence="2">The sequence shown here is derived from an EMBL/GenBank/DDBJ whole genome shotgun (WGS) entry which is preliminary data.</text>
</comment>
<dbReference type="EMBL" id="JAUKUA010000005">
    <property type="protein sequence ID" value="KAK0711890.1"/>
    <property type="molecule type" value="Genomic_DNA"/>
</dbReference>
<evidence type="ECO:0000256" key="1">
    <source>
        <dbReference type="SAM" id="SignalP"/>
    </source>
</evidence>
<organism evidence="2 3">
    <name type="scientific">Lasiosphaeris hirsuta</name>
    <dbReference type="NCBI Taxonomy" id="260670"/>
    <lineage>
        <taxon>Eukaryota</taxon>
        <taxon>Fungi</taxon>
        <taxon>Dikarya</taxon>
        <taxon>Ascomycota</taxon>
        <taxon>Pezizomycotina</taxon>
        <taxon>Sordariomycetes</taxon>
        <taxon>Sordariomycetidae</taxon>
        <taxon>Sordariales</taxon>
        <taxon>Lasiosphaeriaceae</taxon>
        <taxon>Lasiosphaeris</taxon>
    </lineage>
</organism>
<evidence type="ECO:0000313" key="2">
    <source>
        <dbReference type="EMBL" id="KAK0711890.1"/>
    </source>
</evidence>